<dbReference type="OrthoDB" id="1886626at2759"/>
<dbReference type="InterPro" id="IPR017850">
    <property type="entry name" value="Alkaline_phosphatase_core_sf"/>
</dbReference>
<sequence>MDRLIAANSTKIEAHGLHVGLPEGLMGNSEVGHLNIGAGRVVYQDIVRINMTVDNNKVAENKTYKAACEHAISKNGRIHLIGLVSDGGVHSHIKHLYGLIKAAKQLKVPHCYIHFLSDGRDTSPTSGVGFVNDVLQFLKQNSYGTLASVIGRYYAMDRDKRWERNKIAYEGLVAGVGEKTTVDKLTDVIKARYTKDETDEFLKPIIVSEEGRIKDDDVITFFDFRADRMRQIVETFGIQRNFETEVHHPKNLYICCMTQYKKEFTFPLLFPPESHKNVLAEWLSSNGFSQFHCAETEKYAHVTFFFNGGREAAFANEDRFMVPSPKVPTYDLQPPMSSALVADKMKETIGLKKYPFVMCNFAPPDMVGHTGIFDAAVQACEATDNAIGIVEKACNENGYILMVTADHGNAEKMYDPVGGKHTAHTCNPVPLISTGKQKLKKTLSDRAPALCDVAPTVLQAMGLPIPPEMTGSSMLEA</sequence>
<feature type="binding site" evidence="14">
    <location>
        <begin position="225"/>
        <end position="228"/>
    </location>
    <ligand>
        <name>substrate</name>
    </ligand>
</feature>
<evidence type="ECO:0000256" key="13">
    <source>
        <dbReference type="PIRSR" id="PIRSR001492-1"/>
    </source>
</evidence>
<dbReference type="InterPro" id="IPR011258">
    <property type="entry name" value="BPG-indep_PGM_N"/>
</dbReference>
<dbReference type="Gene3D" id="3.40.1450.10">
    <property type="entry name" value="BPG-independent phosphoglycerate mutase, domain B"/>
    <property type="match status" value="1"/>
</dbReference>
<dbReference type="GO" id="GO:0006007">
    <property type="term" value="P:glucose catabolic process"/>
    <property type="evidence" value="ECO:0007669"/>
    <property type="project" value="InterPro"/>
</dbReference>
<comment type="cofactor">
    <cofactor evidence="2">
        <name>Mn(2+)</name>
        <dbReference type="ChEBI" id="CHEBI:29035"/>
    </cofactor>
</comment>
<dbReference type="FunFam" id="3.40.1450.10:FF:000001">
    <property type="entry name" value="2,3-bisphosphoglycerate-independent phosphoglycerate mutase"/>
    <property type="match status" value="1"/>
</dbReference>
<dbReference type="AlphaFoldDB" id="A0A183IZR4"/>
<dbReference type="PANTHER" id="PTHR31637:SF0">
    <property type="entry name" value="2,3-BISPHOSPHOGLYCERATE-INDEPENDENT PHOSPHOGLYCERATE MUTASE"/>
    <property type="match status" value="1"/>
</dbReference>
<feature type="binding site" evidence="15">
    <location>
        <position position="424"/>
    </location>
    <ligand>
        <name>Mn(2+)</name>
        <dbReference type="ChEBI" id="CHEBI:29035"/>
        <label>1</label>
    </ligand>
</feature>
<feature type="domain" description="BPG-independent PGAM N-terminal" evidence="17">
    <location>
        <begin position="49"/>
        <end position="262"/>
    </location>
</feature>
<gene>
    <name evidence="18" type="ORF">SBAD_LOCUS9112</name>
</gene>
<evidence type="ECO:0000256" key="9">
    <source>
        <dbReference type="ARBA" id="ARBA00023211"/>
    </source>
</evidence>
<protein>
    <recommendedName>
        <fullName evidence="11">2,3-bisphosphoglycerate-independent phosphoglycerate mutase</fullName>
        <ecNumber evidence="6">5.4.2.12</ecNumber>
    </recommendedName>
    <alternativeName>
        <fullName evidence="12">Cofactor-independent phosphoglycerate mutase homolog</fullName>
    </alternativeName>
</protein>
<dbReference type="Gene3D" id="3.40.720.10">
    <property type="entry name" value="Alkaline Phosphatase, subunit A"/>
    <property type="match status" value="1"/>
</dbReference>
<evidence type="ECO:0000256" key="3">
    <source>
        <dbReference type="ARBA" id="ARBA00002315"/>
    </source>
</evidence>
<feature type="active site" description="Phosphoserine intermediate" evidence="13">
    <location>
        <position position="29"/>
    </location>
</feature>
<dbReference type="PIRSF" id="PIRSF001492">
    <property type="entry name" value="IPGAM"/>
    <property type="match status" value="1"/>
</dbReference>
<dbReference type="GO" id="GO:0006096">
    <property type="term" value="P:glycolytic process"/>
    <property type="evidence" value="ECO:0007669"/>
    <property type="project" value="UniProtKB-UniPathway"/>
</dbReference>
<feature type="domain" description="Metalloenzyme" evidence="16">
    <location>
        <begin position="1"/>
        <end position="463"/>
    </location>
</feature>
<feature type="binding site" evidence="14">
    <location>
        <position position="298"/>
    </location>
    <ligand>
        <name>substrate</name>
    </ligand>
</feature>
<comment type="similarity">
    <text evidence="5">Belongs to the BPG-independent phosphoglycerate mutase family.</text>
</comment>
<feature type="binding site" evidence="14">
    <location>
        <position position="152"/>
    </location>
    <ligand>
        <name>substrate</name>
    </ligand>
</feature>
<feature type="binding site" evidence="15">
    <location>
        <position position="365"/>
    </location>
    <ligand>
        <name>Mn(2+)</name>
        <dbReference type="ChEBI" id="CHEBI:29035"/>
        <label>1</label>
    </ligand>
</feature>
<evidence type="ECO:0000256" key="11">
    <source>
        <dbReference type="ARBA" id="ARBA00071648"/>
    </source>
</evidence>
<dbReference type="HAMAP" id="MF_01038">
    <property type="entry name" value="GpmI"/>
    <property type="match status" value="1"/>
</dbReference>
<evidence type="ECO:0000256" key="14">
    <source>
        <dbReference type="PIRSR" id="PIRSR001492-2"/>
    </source>
</evidence>
<keyword evidence="19" id="KW-1185">Reference proteome</keyword>
<evidence type="ECO:0000256" key="1">
    <source>
        <dbReference type="ARBA" id="ARBA00000370"/>
    </source>
</evidence>
<evidence type="ECO:0000256" key="15">
    <source>
        <dbReference type="PIRSR" id="PIRSR001492-3"/>
    </source>
</evidence>
<dbReference type="WBParaSite" id="SBAD_0000944101-mRNA-1">
    <property type="protein sequence ID" value="SBAD_0000944101-mRNA-1"/>
    <property type="gene ID" value="SBAD_0000944101"/>
</dbReference>
<evidence type="ECO:0000259" key="16">
    <source>
        <dbReference type="Pfam" id="PF01676"/>
    </source>
</evidence>
<feature type="binding site" evidence="15">
    <location>
        <position position="407"/>
    </location>
    <ligand>
        <name>Mn(2+)</name>
        <dbReference type="ChEBI" id="CHEBI:29035"/>
        <label>2</label>
    </ligand>
</feature>
<feature type="binding site" evidence="14">
    <location>
        <begin position="120"/>
        <end position="121"/>
    </location>
    <ligand>
        <name>substrate</name>
    </ligand>
</feature>
<keyword evidence="9 15" id="KW-0464">Manganese</keyword>
<dbReference type="Pfam" id="PF01676">
    <property type="entry name" value="Metalloenzyme"/>
    <property type="match status" value="1"/>
</dbReference>
<feature type="binding site" evidence="15">
    <location>
        <position position="29"/>
    </location>
    <ligand>
        <name>Mn(2+)</name>
        <dbReference type="ChEBI" id="CHEBI:29035"/>
        <label>2</label>
    </ligand>
</feature>
<feature type="binding site" evidence="14">
    <location>
        <position position="158"/>
    </location>
    <ligand>
        <name>substrate</name>
    </ligand>
</feature>
<feature type="binding site" evidence="14">
    <location>
        <position position="90"/>
    </location>
    <ligand>
        <name>substrate</name>
    </ligand>
</feature>
<evidence type="ECO:0000256" key="10">
    <source>
        <dbReference type="ARBA" id="ARBA00023235"/>
    </source>
</evidence>
<feature type="binding site" evidence="15">
    <location>
        <position position="369"/>
    </location>
    <ligand>
        <name>Mn(2+)</name>
        <dbReference type="ChEBI" id="CHEBI:29035"/>
        <label>1</label>
    </ligand>
</feature>
<reference evidence="20" key="1">
    <citation type="submission" date="2016-06" db="UniProtKB">
        <authorList>
            <consortium name="WormBaseParasite"/>
        </authorList>
    </citation>
    <scope>IDENTIFICATION</scope>
</reference>
<evidence type="ECO:0000256" key="6">
    <source>
        <dbReference type="ARBA" id="ARBA00012026"/>
    </source>
</evidence>
<evidence type="ECO:0000259" key="17">
    <source>
        <dbReference type="Pfam" id="PF06415"/>
    </source>
</evidence>
<keyword evidence="10" id="KW-0413">Isomerase</keyword>
<comment type="function">
    <text evidence="3">Catalyzes the interconversion of 2-phosphoglycerate and 3-phosphoglycerate.</text>
</comment>
<evidence type="ECO:0000313" key="18">
    <source>
        <dbReference type="EMBL" id="VDP21290.1"/>
    </source>
</evidence>
<dbReference type="EC" id="5.4.2.12" evidence="6"/>
<dbReference type="GO" id="GO:0005737">
    <property type="term" value="C:cytoplasm"/>
    <property type="evidence" value="ECO:0007669"/>
    <property type="project" value="InterPro"/>
</dbReference>
<comment type="catalytic activity">
    <reaction evidence="1">
        <text>(2R)-2-phosphoglycerate = (2R)-3-phosphoglycerate</text>
        <dbReference type="Rhea" id="RHEA:15901"/>
        <dbReference type="ChEBI" id="CHEBI:58272"/>
        <dbReference type="ChEBI" id="CHEBI:58289"/>
        <dbReference type="EC" id="5.4.2.12"/>
    </reaction>
</comment>
<dbReference type="Pfam" id="PF06415">
    <property type="entry name" value="iPGM_N"/>
    <property type="match status" value="1"/>
</dbReference>
<accession>A0A183IZR4</accession>
<evidence type="ECO:0000256" key="12">
    <source>
        <dbReference type="ARBA" id="ARBA00083354"/>
    </source>
</evidence>
<evidence type="ECO:0000256" key="2">
    <source>
        <dbReference type="ARBA" id="ARBA00001936"/>
    </source>
</evidence>
<dbReference type="SUPFAM" id="SSF64158">
    <property type="entry name" value="2,3-Bisphosphoglycerate-independent phosphoglycerate mutase, substrate-binding domain"/>
    <property type="match status" value="1"/>
</dbReference>
<evidence type="ECO:0000313" key="20">
    <source>
        <dbReference type="WBParaSite" id="SBAD_0000944101-mRNA-1"/>
    </source>
</evidence>
<dbReference type="CDD" id="cd16010">
    <property type="entry name" value="iPGM"/>
    <property type="match status" value="1"/>
</dbReference>
<comment type="pathway">
    <text evidence="4">Carbohydrate degradation; glycolysis; pyruvate from D-glyceraldehyde 3-phosphate: step 3/5.</text>
</comment>
<dbReference type="InterPro" id="IPR036646">
    <property type="entry name" value="PGAM_B_sf"/>
</dbReference>
<dbReference type="InterPro" id="IPR006124">
    <property type="entry name" value="Metalloenzyme"/>
</dbReference>
<keyword evidence="8" id="KW-0324">Glycolysis</keyword>
<dbReference type="Proteomes" id="UP000270296">
    <property type="component" value="Unassembled WGS sequence"/>
</dbReference>
<dbReference type="GO" id="GO:0030145">
    <property type="term" value="F:manganese ion binding"/>
    <property type="evidence" value="ECO:0007669"/>
    <property type="project" value="InterPro"/>
</dbReference>
<dbReference type="NCBIfam" id="TIGR01307">
    <property type="entry name" value="pgm_bpd_ind"/>
    <property type="match status" value="1"/>
</dbReference>
<reference evidence="18 19" key="2">
    <citation type="submission" date="2018-11" db="EMBL/GenBank/DDBJ databases">
        <authorList>
            <consortium name="Pathogen Informatics"/>
        </authorList>
    </citation>
    <scope>NUCLEOTIDE SEQUENCE [LARGE SCALE GENOMIC DNA]</scope>
</reference>
<dbReference type="InterPro" id="IPR005995">
    <property type="entry name" value="Pgm_bpd_ind"/>
</dbReference>
<keyword evidence="7 15" id="KW-0479">Metal-binding</keyword>
<evidence type="ECO:0000313" key="19">
    <source>
        <dbReference type="Proteomes" id="UP000270296"/>
    </source>
</evidence>
<evidence type="ECO:0000256" key="4">
    <source>
        <dbReference type="ARBA" id="ARBA00004798"/>
    </source>
</evidence>
<proteinExistence type="inferred from homology"/>
<dbReference type="EMBL" id="UZAM01012340">
    <property type="protein sequence ID" value="VDP21290.1"/>
    <property type="molecule type" value="Genomic_DNA"/>
</dbReference>
<evidence type="ECO:0000256" key="8">
    <source>
        <dbReference type="ARBA" id="ARBA00023152"/>
    </source>
</evidence>
<organism evidence="20">
    <name type="scientific">Soboliphyme baturini</name>
    <dbReference type="NCBI Taxonomy" id="241478"/>
    <lineage>
        <taxon>Eukaryota</taxon>
        <taxon>Metazoa</taxon>
        <taxon>Ecdysozoa</taxon>
        <taxon>Nematoda</taxon>
        <taxon>Enoplea</taxon>
        <taxon>Dorylaimia</taxon>
        <taxon>Dioctophymatida</taxon>
        <taxon>Dioctophymatoidea</taxon>
        <taxon>Soboliphymatidae</taxon>
        <taxon>Soboliphyme</taxon>
    </lineage>
</organism>
<name>A0A183IZR4_9BILA</name>
<dbReference type="GO" id="GO:0004619">
    <property type="term" value="F:phosphoglycerate mutase activity"/>
    <property type="evidence" value="ECO:0007669"/>
    <property type="project" value="UniProtKB-EC"/>
</dbReference>
<evidence type="ECO:0000256" key="7">
    <source>
        <dbReference type="ARBA" id="ARBA00022723"/>
    </source>
</evidence>
<dbReference type="PANTHER" id="PTHR31637">
    <property type="entry name" value="2,3-BISPHOSPHOGLYCERATE-INDEPENDENT PHOSPHOGLYCERATE MUTASE"/>
    <property type="match status" value="1"/>
</dbReference>
<feature type="binding site" evidence="15">
    <location>
        <position position="406"/>
    </location>
    <ligand>
        <name>Mn(2+)</name>
        <dbReference type="ChEBI" id="CHEBI:29035"/>
        <label>2</label>
    </ligand>
</feature>
<dbReference type="SUPFAM" id="SSF53649">
    <property type="entry name" value="Alkaline phosphatase-like"/>
    <property type="match status" value="1"/>
</dbReference>
<dbReference type="UniPathway" id="UPA00109">
    <property type="reaction ID" value="UER00186"/>
</dbReference>
<evidence type="ECO:0000256" key="5">
    <source>
        <dbReference type="ARBA" id="ARBA00008819"/>
    </source>
</evidence>